<dbReference type="Proteomes" id="UP000076574">
    <property type="component" value="Unassembled WGS sequence"/>
</dbReference>
<evidence type="ECO:0008006" key="3">
    <source>
        <dbReference type="Google" id="ProtNLM"/>
    </source>
</evidence>
<dbReference type="OrthoDB" id="7180789at2"/>
<protein>
    <recommendedName>
        <fullName evidence="3">DUF1217 domain-containing protein</fullName>
    </recommendedName>
</protein>
<organism evidence="1 2">
    <name type="scientific">Tardiphaga robiniae</name>
    <dbReference type="NCBI Taxonomy" id="943830"/>
    <lineage>
        <taxon>Bacteria</taxon>
        <taxon>Pseudomonadati</taxon>
        <taxon>Pseudomonadota</taxon>
        <taxon>Alphaproteobacteria</taxon>
        <taxon>Hyphomicrobiales</taxon>
        <taxon>Nitrobacteraceae</taxon>
        <taxon>Tardiphaga</taxon>
    </lineage>
</organism>
<keyword evidence="2" id="KW-1185">Reference proteome</keyword>
<accession>A0A161SQA4</accession>
<comment type="caution">
    <text evidence="1">The sequence shown here is derived from an EMBL/GenBank/DDBJ whole genome shotgun (WGS) entry which is preliminary data.</text>
</comment>
<evidence type="ECO:0000313" key="1">
    <source>
        <dbReference type="EMBL" id="KZD23112.1"/>
    </source>
</evidence>
<dbReference type="STRING" id="943830.A4A58_06860"/>
<dbReference type="AlphaFoldDB" id="A0A161SQA4"/>
<evidence type="ECO:0000313" key="2">
    <source>
        <dbReference type="Proteomes" id="UP000076574"/>
    </source>
</evidence>
<gene>
    <name evidence="1" type="ORF">A4A58_06860</name>
</gene>
<dbReference type="RefSeq" id="WP_068733174.1">
    <property type="nucleotide sequence ID" value="NZ_LVYV01000012.1"/>
</dbReference>
<name>A0A161SQA4_9BRAD</name>
<sequence>MTSVNTGLNPYANYGSAYARAAATAQPSLANALNSNESASSSSPDAATNLTLSDAARAKLASSGSDKDIATVITDLRAKLAAQYVAAKAIGPLDNNGKLTIDLSTLDRRSLYAMATNNGGTFTADEQTVAKAELGNRFNAALAPATGTAKLTGDFSGIYTAALDYLDAAGSEEKASASWSAQREAMLKGIQATEQTPTKAPSGIANDPVAAYLAQPDTTTPVQDIATVAKSVRAALDAQAKAAQEAGKGELVYDSRRKTGQLADFSAVDNRSLSAISLNQDGLFSKEESFAAKQVLDSRNRTSILEALQASQKSGDPSQFSLGILNTYSAMSDEERTASNWTPSFRDNAVASYKSTNHILSLLKSG</sequence>
<proteinExistence type="predicted"/>
<reference evidence="1 2" key="1">
    <citation type="submission" date="2016-03" db="EMBL/GenBank/DDBJ databases">
        <title>Microsymbionts genomes from the relict species Vavilovia formosa (Stev.) Fed.</title>
        <authorList>
            <person name="Kopat V."/>
            <person name="Chirak E."/>
            <person name="Kimeklis A."/>
            <person name="Andronov E."/>
        </authorList>
    </citation>
    <scope>NUCLEOTIDE SEQUENCE [LARGE SCALE GENOMIC DNA]</scope>
    <source>
        <strain evidence="1 2">Vaf07</strain>
    </source>
</reference>
<dbReference type="EMBL" id="LVYV01000012">
    <property type="protein sequence ID" value="KZD23112.1"/>
    <property type="molecule type" value="Genomic_DNA"/>
</dbReference>